<evidence type="ECO:0000256" key="6">
    <source>
        <dbReference type="ARBA" id="ARBA00022833"/>
    </source>
</evidence>
<evidence type="ECO:0000259" key="9">
    <source>
        <dbReference type="SMART" id="SM01263"/>
    </source>
</evidence>
<comment type="cofactor">
    <cofactor evidence="1">
        <name>Zn(2+)</name>
        <dbReference type="ChEBI" id="CHEBI:29105"/>
    </cofactor>
</comment>
<evidence type="ECO:0000256" key="7">
    <source>
        <dbReference type="ARBA" id="ARBA00023049"/>
    </source>
</evidence>
<dbReference type="InterPro" id="IPR038502">
    <property type="entry name" value="M1_LTA-4_hydro/amino_C_sf"/>
</dbReference>
<evidence type="ECO:0000256" key="8">
    <source>
        <dbReference type="SAM" id="MobiDB-lite"/>
    </source>
</evidence>
<feature type="region of interest" description="Disordered" evidence="8">
    <location>
        <begin position="302"/>
        <end position="334"/>
    </location>
</feature>
<dbReference type="Pfam" id="PF09127">
    <property type="entry name" value="Leuk-A4-hydro_C"/>
    <property type="match status" value="1"/>
</dbReference>
<dbReference type="Gene3D" id="1.25.40.320">
    <property type="entry name" value="Peptidase M1, leukotriene A4 hydrolase/aminopeptidase C-terminal domain"/>
    <property type="match status" value="1"/>
</dbReference>
<evidence type="ECO:0000256" key="5">
    <source>
        <dbReference type="ARBA" id="ARBA00022801"/>
    </source>
</evidence>
<sequence length="350" mass="38639">CGLQLFRQVSNSVLLPAGVNPSTLMNLFTYEKGFCFVSYLSELSGDVRRFDSFLKDYISEFKFQSVVAQDLIAYFLRYFPELQDAAVPQREGLEFERWLSGCGPPPFEPDLSAGGALIGPVQELCDLWWSANPPDQQALATFDLSAWSTFQVVLFLDRMLDHSPLPHGTSYNVTNSATPCSSRLLISNCVFSEVIASLSASYSSLFDGLNAEIQIRWLQMVVRNTFYPDLPRVRAFLHKHPLTFCLSPLQTSRMYTVPLYEDLVAGVMKCVAVEIFYQTQRRLHPNLRRTLQLILFPSSSAPTNQNSPVPPIVAGSSPSGSPLQTPATTATASAAGTTAAMALRDVNVSA</sequence>
<dbReference type="InterPro" id="IPR016024">
    <property type="entry name" value="ARM-type_fold"/>
</dbReference>
<feature type="domain" description="Peptidase M1 leukotriene A4 hydrolase/aminopeptidase C-terminal" evidence="9">
    <location>
        <begin position="116"/>
        <end position="295"/>
    </location>
</feature>
<keyword evidence="6" id="KW-0862">Zinc</keyword>
<evidence type="ECO:0000256" key="1">
    <source>
        <dbReference type="ARBA" id="ARBA00001947"/>
    </source>
</evidence>
<protein>
    <recommendedName>
        <fullName evidence="9">Peptidase M1 leukotriene A4 hydrolase/aminopeptidase C-terminal domain-containing protein</fullName>
    </recommendedName>
</protein>
<dbReference type="SMART" id="SM01263">
    <property type="entry name" value="Leuk-A4-hydro_C"/>
    <property type="match status" value="1"/>
</dbReference>
<name>A0ABV0PXT4_9TELE</name>
<dbReference type="InterPro" id="IPR027268">
    <property type="entry name" value="Peptidase_M4/M1_CTD_sf"/>
</dbReference>
<proteinExistence type="inferred from homology"/>
<keyword evidence="3" id="KW-0645">Protease</keyword>
<feature type="non-terminal residue" evidence="10">
    <location>
        <position position="1"/>
    </location>
</feature>
<dbReference type="SUPFAM" id="SSF48371">
    <property type="entry name" value="ARM repeat"/>
    <property type="match status" value="2"/>
</dbReference>
<evidence type="ECO:0000313" key="11">
    <source>
        <dbReference type="Proteomes" id="UP001476798"/>
    </source>
</evidence>
<comment type="similarity">
    <text evidence="2">Belongs to the peptidase M1 family.</text>
</comment>
<dbReference type="SUPFAM" id="SSF55486">
    <property type="entry name" value="Metalloproteases ('zincins'), catalytic domain"/>
    <property type="match status" value="1"/>
</dbReference>
<keyword evidence="5" id="KW-0378">Hydrolase</keyword>
<evidence type="ECO:0000256" key="2">
    <source>
        <dbReference type="ARBA" id="ARBA00010136"/>
    </source>
</evidence>
<keyword evidence="4" id="KW-0479">Metal-binding</keyword>
<reference evidence="10 11" key="1">
    <citation type="submission" date="2021-06" db="EMBL/GenBank/DDBJ databases">
        <authorList>
            <person name="Palmer J.M."/>
        </authorList>
    </citation>
    <scope>NUCLEOTIDE SEQUENCE [LARGE SCALE GENOMIC DNA]</scope>
    <source>
        <strain evidence="10 11">GA_2019</strain>
        <tissue evidence="10">Muscle</tissue>
    </source>
</reference>
<organism evidence="10 11">
    <name type="scientific">Goodea atripinnis</name>
    <dbReference type="NCBI Taxonomy" id="208336"/>
    <lineage>
        <taxon>Eukaryota</taxon>
        <taxon>Metazoa</taxon>
        <taxon>Chordata</taxon>
        <taxon>Craniata</taxon>
        <taxon>Vertebrata</taxon>
        <taxon>Euteleostomi</taxon>
        <taxon>Actinopterygii</taxon>
        <taxon>Neopterygii</taxon>
        <taxon>Teleostei</taxon>
        <taxon>Neoteleostei</taxon>
        <taxon>Acanthomorphata</taxon>
        <taxon>Ovalentaria</taxon>
        <taxon>Atherinomorphae</taxon>
        <taxon>Cyprinodontiformes</taxon>
        <taxon>Goodeidae</taxon>
        <taxon>Goodea</taxon>
    </lineage>
</organism>
<comment type="caution">
    <text evidence="10">The sequence shown here is derived from an EMBL/GenBank/DDBJ whole genome shotgun (WGS) entry which is preliminary data.</text>
</comment>
<evidence type="ECO:0000313" key="10">
    <source>
        <dbReference type="EMBL" id="MEQ2188327.1"/>
    </source>
</evidence>
<dbReference type="Proteomes" id="UP001476798">
    <property type="component" value="Unassembled WGS sequence"/>
</dbReference>
<accession>A0ABV0PXT4</accession>
<feature type="compositionally biased region" description="Low complexity" evidence="8">
    <location>
        <begin position="325"/>
        <end position="334"/>
    </location>
</feature>
<dbReference type="InterPro" id="IPR034015">
    <property type="entry name" value="M1_LTA4H"/>
</dbReference>
<evidence type="ECO:0000256" key="4">
    <source>
        <dbReference type="ARBA" id="ARBA00022723"/>
    </source>
</evidence>
<gene>
    <name evidence="10" type="ORF">GOODEAATRI_013811</name>
</gene>
<keyword evidence="7" id="KW-0482">Metalloprotease</keyword>
<keyword evidence="11" id="KW-1185">Reference proteome</keyword>
<dbReference type="PANTHER" id="PTHR45726:SF2">
    <property type="entry name" value="AMINOPEPTIDASE RNPEPL1"/>
    <property type="match status" value="1"/>
</dbReference>
<evidence type="ECO:0000256" key="3">
    <source>
        <dbReference type="ARBA" id="ARBA00022670"/>
    </source>
</evidence>
<dbReference type="Gene3D" id="1.10.390.10">
    <property type="entry name" value="Neutral Protease Domain 2"/>
    <property type="match status" value="1"/>
</dbReference>
<dbReference type="InterPro" id="IPR015211">
    <property type="entry name" value="Peptidase_M1_C"/>
</dbReference>
<dbReference type="EMBL" id="JAHRIO010090905">
    <property type="protein sequence ID" value="MEQ2188327.1"/>
    <property type="molecule type" value="Genomic_DNA"/>
</dbReference>
<dbReference type="PANTHER" id="PTHR45726">
    <property type="entry name" value="LEUKOTRIENE A-4 HYDROLASE"/>
    <property type="match status" value="1"/>
</dbReference>